<dbReference type="CDD" id="cd10229">
    <property type="entry name" value="ASKHA_NBD_HSP70_HSPA12"/>
    <property type="match status" value="1"/>
</dbReference>
<evidence type="ECO:0000256" key="3">
    <source>
        <dbReference type="ARBA" id="ARBA00022840"/>
    </source>
</evidence>
<organism evidence="4 5">
    <name type="scientific">Mytilus coruscus</name>
    <name type="common">Sea mussel</name>
    <dbReference type="NCBI Taxonomy" id="42192"/>
    <lineage>
        <taxon>Eukaryota</taxon>
        <taxon>Metazoa</taxon>
        <taxon>Spiralia</taxon>
        <taxon>Lophotrochozoa</taxon>
        <taxon>Mollusca</taxon>
        <taxon>Bivalvia</taxon>
        <taxon>Autobranchia</taxon>
        <taxon>Pteriomorphia</taxon>
        <taxon>Mytilida</taxon>
        <taxon>Mytiloidea</taxon>
        <taxon>Mytilidae</taxon>
        <taxon>Mytilinae</taxon>
        <taxon>Mytilus</taxon>
    </lineage>
</organism>
<dbReference type="Gene3D" id="3.30.420.40">
    <property type="match status" value="2"/>
</dbReference>
<accession>A0A6J8C924</accession>
<evidence type="ECO:0008006" key="6">
    <source>
        <dbReference type="Google" id="ProtNLM"/>
    </source>
</evidence>
<dbReference type="InterPro" id="IPR043129">
    <property type="entry name" value="ATPase_NBD"/>
</dbReference>
<proteinExistence type="inferred from homology"/>
<keyword evidence="2" id="KW-0547">Nucleotide-binding</keyword>
<dbReference type="SUPFAM" id="SSF53067">
    <property type="entry name" value="Actin-like ATPase domain"/>
    <property type="match status" value="2"/>
</dbReference>
<dbReference type="AlphaFoldDB" id="A0A6J8C924"/>
<gene>
    <name evidence="4" type="ORF">MCOR_26308</name>
</gene>
<dbReference type="GO" id="GO:0005524">
    <property type="term" value="F:ATP binding"/>
    <property type="evidence" value="ECO:0007669"/>
    <property type="project" value="UniProtKB-KW"/>
</dbReference>
<dbReference type="Proteomes" id="UP000507470">
    <property type="component" value="Unassembled WGS sequence"/>
</dbReference>
<comment type="similarity">
    <text evidence="1">Belongs to the heat shock protein 70 family.</text>
</comment>
<dbReference type="EMBL" id="CACVKT020004691">
    <property type="protein sequence ID" value="CAC5391297.1"/>
    <property type="molecule type" value="Genomic_DNA"/>
</dbReference>
<dbReference type="Pfam" id="PF00012">
    <property type="entry name" value="HSP70"/>
    <property type="match status" value="1"/>
</dbReference>
<dbReference type="Gene3D" id="3.90.640.10">
    <property type="entry name" value="Actin, Chain A, domain 4"/>
    <property type="match status" value="1"/>
</dbReference>
<evidence type="ECO:0000313" key="5">
    <source>
        <dbReference type="Proteomes" id="UP000507470"/>
    </source>
</evidence>
<keyword evidence="3" id="KW-0067">ATP-binding</keyword>
<evidence type="ECO:0000256" key="2">
    <source>
        <dbReference type="ARBA" id="ARBA00022741"/>
    </source>
</evidence>
<keyword evidence="5" id="KW-1185">Reference proteome</keyword>
<protein>
    <recommendedName>
        <fullName evidence="6">HSPA12B</fullName>
    </recommendedName>
</protein>
<name>A0A6J8C924_MYTCO</name>
<evidence type="ECO:0000313" key="4">
    <source>
        <dbReference type="EMBL" id="CAC5391297.1"/>
    </source>
</evidence>
<sequence>MTGKYLKVKYDLVAAIDIGTSLSGYAYSTTSTFSKNPLNITSDQCWNKFSLGKDETERKTPSCILLDKEQNFVSFGYDAQHRFAQLQFKKEEGNYAFFQHFKMCLYEQKIPLHDLMIEDVFGIVKVSAEKIFMYTIKAITDALMEQIRNSGQYTTILKENIRWVITVPAIWDDRNKLFIRQCAILAGLQPDLILIALEPEAASIFCNYLKIQRPENITDGFIQPTAGTKYIVVDLGGGTTDITVHEKLENGMLKELSKSSGKGIGGTTVDNAFIEMIQDKLTGPIFKSLKKENPVVYLDLRRDLEEAKKSVTNEELDVFEIPINYSAINSLSKSQFESSISNQIKDRIVDENLQIDFATVKDLFKPTTDNVLLTVEEALQFEGANEVSMILLVGGFANCEIIERAIRNHFITRRVIVPVDASTAVLQGAVLYGHKPEVICNRITKYTYGVGAQIPFEKHIHDPSRKFVQDKKILRGKVFDIIVARDQSVPRGTYLSRSYCITPKGNKHRSCIYVSDKSRPDYIDEANCRKIGTLEVTLPNTRDKKRIIDVNYLFGGTSLRILAYDRESGHEFESNVVID</sequence>
<evidence type="ECO:0000256" key="1">
    <source>
        <dbReference type="ARBA" id="ARBA00007381"/>
    </source>
</evidence>
<dbReference type="PANTHER" id="PTHR14187">
    <property type="entry name" value="ALPHA KINASE/ELONGATION FACTOR 2 KINASE"/>
    <property type="match status" value="1"/>
</dbReference>
<reference evidence="4 5" key="1">
    <citation type="submission" date="2020-06" db="EMBL/GenBank/DDBJ databases">
        <authorList>
            <person name="Li R."/>
            <person name="Bekaert M."/>
        </authorList>
    </citation>
    <scope>NUCLEOTIDE SEQUENCE [LARGE SCALE GENOMIC DNA]</scope>
    <source>
        <strain evidence="5">wild</strain>
    </source>
</reference>
<dbReference type="InterPro" id="IPR013126">
    <property type="entry name" value="Hsp_70_fam"/>
</dbReference>
<dbReference type="PANTHER" id="PTHR14187:SF5">
    <property type="entry name" value="HEAT SHOCK 70 KDA PROTEIN 12A"/>
    <property type="match status" value="1"/>
</dbReference>
<dbReference type="GO" id="GO:0140662">
    <property type="term" value="F:ATP-dependent protein folding chaperone"/>
    <property type="evidence" value="ECO:0007669"/>
    <property type="project" value="InterPro"/>
</dbReference>